<dbReference type="Pfam" id="PF00390">
    <property type="entry name" value="malic"/>
    <property type="match status" value="1"/>
</dbReference>
<dbReference type="SMART" id="SM01274">
    <property type="entry name" value="malic"/>
    <property type="match status" value="1"/>
</dbReference>
<evidence type="ECO:0000256" key="5">
    <source>
        <dbReference type="ARBA" id="ARBA00023002"/>
    </source>
</evidence>
<evidence type="ECO:0000313" key="11">
    <source>
        <dbReference type="Proteomes" id="UP001175271"/>
    </source>
</evidence>
<dbReference type="Pfam" id="PF03949">
    <property type="entry name" value="Malic_M"/>
    <property type="match status" value="1"/>
</dbReference>
<comment type="similarity">
    <text evidence="3 6">Belongs to the malic enzymes family.</text>
</comment>
<dbReference type="GO" id="GO:0046872">
    <property type="term" value="F:metal ion binding"/>
    <property type="evidence" value="ECO:0007669"/>
    <property type="project" value="UniProtKB-KW"/>
</dbReference>
<dbReference type="GO" id="GO:0004473">
    <property type="term" value="F:malate dehydrogenase (decarboxylating) (NADP+) activity"/>
    <property type="evidence" value="ECO:0007669"/>
    <property type="project" value="TreeGrafter"/>
</dbReference>
<organism evidence="10 11">
    <name type="scientific">Steinernema hermaphroditum</name>
    <dbReference type="NCBI Taxonomy" id="289476"/>
    <lineage>
        <taxon>Eukaryota</taxon>
        <taxon>Metazoa</taxon>
        <taxon>Ecdysozoa</taxon>
        <taxon>Nematoda</taxon>
        <taxon>Chromadorea</taxon>
        <taxon>Rhabditida</taxon>
        <taxon>Tylenchina</taxon>
        <taxon>Panagrolaimomorpha</taxon>
        <taxon>Strongyloidoidea</taxon>
        <taxon>Steinernematidae</taxon>
        <taxon>Steinernema</taxon>
    </lineage>
</organism>
<protein>
    <recommendedName>
        <fullName evidence="6">Malic enzyme</fullName>
    </recommendedName>
</protein>
<keyword evidence="7" id="KW-0732">Signal</keyword>
<evidence type="ECO:0000256" key="2">
    <source>
        <dbReference type="ARBA" id="ARBA00001946"/>
    </source>
</evidence>
<keyword evidence="11" id="KW-1185">Reference proteome</keyword>
<dbReference type="GO" id="GO:0051287">
    <property type="term" value="F:NAD binding"/>
    <property type="evidence" value="ECO:0007669"/>
    <property type="project" value="InterPro"/>
</dbReference>
<dbReference type="PROSITE" id="PS00331">
    <property type="entry name" value="MALIC_ENZYMES"/>
    <property type="match status" value="1"/>
</dbReference>
<dbReference type="SMART" id="SM00919">
    <property type="entry name" value="Malic_M"/>
    <property type="match status" value="1"/>
</dbReference>
<proteinExistence type="inferred from homology"/>
<dbReference type="NCBIfam" id="NF010052">
    <property type="entry name" value="PRK13529.1"/>
    <property type="match status" value="1"/>
</dbReference>
<dbReference type="Gene3D" id="3.40.50.720">
    <property type="entry name" value="NAD(P)-binding Rossmann-like Domain"/>
    <property type="match status" value="1"/>
</dbReference>
<keyword evidence="4 6" id="KW-0479">Metal-binding</keyword>
<dbReference type="EMBL" id="JAUCMV010000002">
    <property type="protein sequence ID" value="KAK0421109.1"/>
    <property type="molecule type" value="Genomic_DNA"/>
</dbReference>
<evidence type="ECO:0000256" key="3">
    <source>
        <dbReference type="ARBA" id="ARBA00008785"/>
    </source>
</evidence>
<dbReference type="GO" id="GO:0005739">
    <property type="term" value="C:mitochondrion"/>
    <property type="evidence" value="ECO:0007669"/>
    <property type="project" value="TreeGrafter"/>
</dbReference>
<dbReference type="InterPro" id="IPR036291">
    <property type="entry name" value="NAD(P)-bd_dom_sf"/>
</dbReference>
<evidence type="ECO:0000256" key="1">
    <source>
        <dbReference type="ARBA" id="ARBA00001936"/>
    </source>
</evidence>
<dbReference type="PANTHER" id="PTHR23406:SF90">
    <property type="entry name" value="MALIC ENZYME-RELATED"/>
    <property type="match status" value="1"/>
</dbReference>
<dbReference type="FunFam" id="3.40.50.720:FF:000060">
    <property type="entry name" value="Malic enzyme"/>
    <property type="match status" value="1"/>
</dbReference>
<reference evidence="10" key="1">
    <citation type="submission" date="2023-06" db="EMBL/GenBank/DDBJ databases">
        <title>Genomic analysis of the entomopathogenic nematode Steinernema hermaphroditum.</title>
        <authorList>
            <person name="Schwarz E.M."/>
            <person name="Heppert J.K."/>
            <person name="Baniya A."/>
            <person name="Schwartz H.T."/>
            <person name="Tan C.-H."/>
            <person name="Antoshechkin I."/>
            <person name="Sternberg P.W."/>
            <person name="Goodrich-Blair H."/>
            <person name="Dillman A.R."/>
        </authorList>
    </citation>
    <scope>NUCLEOTIDE SEQUENCE</scope>
    <source>
        <strain evidence="10">PS9179</strain>
        <tissue evidence="10">Whole animal</tissue>
    </source>
</reference>
<feature type="signal peptide" evidence="7">
    <location>
        <begin position="1"/>
        <end position="23"/>
    </location>
</feature>
<dbReference type="SUPFAM" id="SSF51735">
    <property type="entry name" value="NAD(P)-binding Rossmann-fold domains"/>
    <property type="match status" value="1"/>
</dbReference>
<dbReference type="FunFam" id="3.40.50.10380:FF:000004">
    <property type="entry name" value="Malic enzyme"/>
    <property type="match status" value="1"/>
</dbReference>
<dbReference type="InterPro" id="IPR015884">
    <property type="entry name" value="Malic_enzyme_CS"/>
</dbReference>
<dbReference type="Proteomes" id="UP001175271">
    <property type="component" value="Unassembled WGS sequence"/>
</dbReference>
<dbReference type="PRINTS" id="PR00072">
    <property type="entry name" value="MALOXRDTASE"/>
</dbReference>
<dbReference type="InterPro" id="IPR012302">
    <property type="entry name" value="Malic_NAD-bd"/>
</dbReference>
<evidence type="ECO:0000256" key="6">
    <source>
        <dbReference type="RuleBase" id="RU003426"/>
    </source>
</evidence>
<evidence type="ECO:0000259" key="9">
    <source>
        <dbReference type="SMART" id="SM01274"/>
    </source>
</evidence>
<sequence length="1432" mass="162731">MSSQSVWLTICTIGVFLSSYARAESGPRCVHTWVKTEPKEGANSTEFFEISRIREFFANKTELPFDEIRKNDAAFYTSTSSYCLYFKLADDMLSDDIYGNDLHSAFAPSGHIVFDFLSLQDLVDKFCEPEKQDTAGIAFAKQVNYTLIGGKRSQGYVKVKWYCCQNCSQTIEEIEARFLIHLFRVNFYPKSSNFDGGRAARKTRTSHLRERAVSPCYDIYGERIEIATPHYNTPTCPIYALFMPGNPDYEFNDRWINNRNGIQTMWNECLKMTEIMKDNTCFWDYEGINSPIELKCCCYKNLQECSYSLSNRRQYTRCFEFYGRIYANGNLGYNEGTDAYEGASSKRCYITLEFTPYWAFDGIIMRAGGAEGKDNHLKCLNEMEALNVSEHCIVIRDPPLCPFAKSYGLPKKFTYSCCCKDADLCNLAFARDLINGLMNVYYTIIQLPQGTDIKKYVLDKCPYNPDEYLFSKKGCVHYNLPNRDQEQLALIEYHNFYIVDFVEFGKYSNCSLLEIKLFNDSLKNIWNECSEQHTDLNLAHIVNTPLFILRCSCDSKARCESKNLIDENSMDTGSPCWTSDTVSEYEFIPESNLARVYGEPAYCYVSAETDENGSIYKTYGAVNQTMLISNRFHLEDAIQNEVFDQNCQMTNVEGNTETLCSCVSKQHVACNKKALVFKAINMQYGLHRIEDSSDDESLKCDIAGRQREPCHAPGCFLSKQRMEDGTYTGKTGCIHRSGRYTDLDLYPRRLCLMLKMKDDCQIINPTDGEHIGVHVLCCCVGKECRSTAFRKKLRAKMIVVEDLMKAANGSLDRSEAVMIGRSSALLRPPLRRTFASFKSSSPTSGTRDDLQNLYRREHVAPTQRGVDLLKNPQLNKGMAFSLHERQQLGVHGLLPPAFMTEEQQAYRVLALLRKQPNDLARYVVMDNLHSRNMKLFYRVLCDNIKELMPIVYTPTVGQACQEYGFIYRNPKGVYITINDNSISQIYQILSNWPSQDVRAIVVTDGERILGLGDLGAYGIGIPVGKLQLYVALAGVPSEWCLPVIIDVGTDNDALLNDPFYIGLRHRRVRGPEYDTLIDNFMKACTKKYGQKTLIQFEDFGNQNAYRLLDRYKEKYCMFNDDIQGTASVVVAGLLACTRVTKKKLSQKKLVFYGAGGAATGIAEMCVRHMQNEGATFEEACSCIYMMDIDGLLTTNRAKSLNERHQHFAKDMPDTKDLLEVINEVKPDGIIGASTVRGAFTPKIIETMAKINQQPIIFALSNPTTKAECTAEDAYRLTDGRVLFASGSPFSNVELNGRLYKPGQGNNAYIFPGVALGVILFHVKHIDNKLFLLAAKRVAESVTEKNLKDGRIYPRLKEINEISVKIAAEIARECYKDGTAMLYPEPEDKEAYIRGQMFSVEYDELVNKTYDWPDEDMKHGFPIPRVRRVSMDD</sequence>
<gene>
    <name evidence="10" type="ORF">QR680_015065</name>
</gene>
<dbReference type="SUPFAM" id="SSF53223">
    <property type="entry name" value="Aminoacid dehydrogenase-like, N-terminal domain"/>
    <property type="match status" value="1"/>
</dbReference>
<name>A0AA39ID76_9BILA</name>
<comment type="cofactor">
    <cofactor evidence="1">
        <name>Mn(2+)</name>
        <dbReference type="ChEBI" id="CHEBI:29035"/>
    </cofactor>
</comment>
<dbReference type="InterPro" id="IPR046346">
    <property type="entry name" value="Aminoacid_DH-like_N_sf"/>
</dbReference>
<dbReference type="CDD" id="cd05312">
    <property type="entry name" value="NAD_bind_1_malic_enz"/>
    <property type="match status" value="1"/>
</dbReference>
<evidence type="ECO:0000256" key="7">
    <source>
        <dbReference type="SAM" id="SignalP"/>
    </source>
</evidence>
<evidence type="ECO:0000313" key="10">
    <source>
        <dbReference type="EMBL" id="KAK0421109.1"/>
    </source>
</evidence>
<dbReference type="GO" id="GO:0006108">
    <property type="term" value="P:malate metabolic process"/>
    <property type="evidence" value="ECO:0007669"/>
    <property type="project" value="TreeGrafter"/>
</dbReference>
<dbReference type="PANTHER" id="PTHR23406">
    <property type="entry name" value="MALIC ENZYME-RELATED"/>
    <property type="match status" value="1"/>
</dbReference>
<accession>A0AA39ID76</accession>
<feature type="domain" description="Malic enzyme N-terminal" evidence="9">
    <location>
        <begin position="929"/>
        <end position="1112"/>
    </location>
</feature>
<keyword evidence="5 6" id="KW-0560">Oxidoreductase</keyword>
<dbReference type="InterPro" id="IPR012301">
    <property type="entry name" value="Malic_N_dom"/>
</dbReference>
<dbReference type="InterPro" id="IPR001891">
    <property type="entry name" value="Malic_OxRdtase"/>
</dbReference>
<comment type="caution">
    <text evidence="10">The sequence shown here is derived from an EMBL/GenBank/DDBJ whole genome shotgun (WGS) entry which is preliminary data.</text>
</comment>
<comment type="cofactor">
    <cofactor evidence="2">
        <name>Mg(2+)</name>
        <dbReference type="ChEBI" id="CHEBI:18420"/>
    </cofactor>
</comment>
<feature type="chain" id="PRO_5041310388" description="Malic enzyme" evidence="7">
    <location>
        <begin position="24"/>
        <end position="1432"/>
    </location>
</feature>
<dbReference type="InterPro" id="IPR037062">
    <property type="entry name" value="Malic_N_dom_sf"/>
</dbReference>
<evidence type="ECO:0000259" key="8">
    <source>
        <dbReference type="SMART" id="SM00919"/>
    </source>
</evidence>
<evidence type="ECO:0000256" key="4">
    <source>
        <dbReference type="ARBA" id="ARBA00022723"/>
    </source>
</evidence>
<feature type="domain" description="Malic enzyme NAD-binding" evidence="8">
    <location>
        <begin position="1122"/>
        <end position="1374"/>
    </location>
</feature>
<dbReference type="Gene3D" id="3.40.50.10380">
    <property type="entry name" value="Malic enzyme, N-terminal domain"/>
    <property type="match status" value="1"/>
</dbReference>